<dbReference type="PANTHER" id="PTHR22954:SF3">
    <property type="entry name" value="PROTEIN CBG08539"/>
    <property type="match status" value="1"/>
</dbReference>
<evidence type="ECO:0000313" key="2">
    <source>
        <dbReference type="Proteomes" id="UP000271098"/>
    </source>
</evidence>
<dbReference type="AlphaFoldDB" id="A0A3P7NPC7"/>
<organism evidence="1 2">
    <name type="scientific">Gongylonema pulchrum</name>
    <dbReference type="NCBI Taxonomy" id="637853"/>
    <lineage>
        <taxon>Eukaryota</taxon>
        <taxon>Metazoa</taxon>
        <taxon>Ecdysozoa</taxon>
        <taxon>Nematoda</taxon>
        <taxon>Chromadorea</taxon>
        <taxon>Rhabditida</taxon>
        <taxon>Spirurina</taxon>
        <taxon>Spiruromorpha</taxon>
        <taxon>Spiruroidea</taxon>
        <taxon>Gongylonematidae</taxon>
        <taxon>Gongylonema</taxon>
    </lineage>
</organism>
<evidence type="ECO:0000313" key="1">
    <source>
        <dbReference type="EMBL" id="VDN44845.1"/>
    </source>
</evidence>
<accession>A0A3P7NPC7</accession>
<name>A0A3P7NPC7_9BILA</name>
<dbReference type="EMBL" id="UYRT01107554">
    <property type="protein sequence ID" value="VDN44845.1"/>
    <property type="molecule type" value="Genomic_DNA"/>
</dbReference>
<dbReference type="InterPro" id="IPR005312">
    <property type="entry name" value="DUF1759"/>
</dbReference>
<dbReference type="PANTHER" id="PTHR22954">
    <property type="entry name" value="RETROVIRAL PROTEASE-RELATED"/>
    <property type="match status" value="1"/>
</dbReference>
<gene>
    <name evidence="1" type="ORF">GPUH_LOCUS25912</name>
</gene>
<dbReference type="Pfam" id="PF03564">
    <property type="entry name" value="DUF1759"/>
    <property type="match status" value="1"/>
</dbReference>
<protein>
    <submittedName>
        <fullName evidence="1">Uncharacterized protein</fullName>
    </submittedName>
</protein>
<proteinExistence type="predicted"/>
<reference evidence="1 2" key="1">
    <citation type="submission" date="2018-11" db="EMBL/GenBank/DDBJ databases">
        <authorList>
            <consortium name="Pathogen Informatics"/>
        </authorList>
    </citation>
    <scope>NUCLEOTIDE SEQUENCE [LARGE SCALE GENOMIC DNA]</scope>
</reference>
<dbReference type="OrthoDB" id="5864015at2759"/>
<keyword evidence="2" id="KW-1185">Reference proteome</keyword>
<dbReference type="Proteomes" id="UP000271098">
    <property type="component" value="Unassembled WGS sequence"/>
</dbReference>
<sequence>MEYIEKLRGEERVEEESRYRAEAESEAGFIQVLEEGRAAAMVELQSQEDIIRSALLRMDANSLPAENSDNGLPTPVMRNGVQNVRLPKIELKPFMGNPKDWPQFWALFEAAVDSQPIPPVQKLTYLMGCLKDRAYRAVAGYSANADNYAVVLNVLKRRFGDVDIIRHTLHDELKNLKAVDNTRGLRDFVETMERILVQLENMGENIDLQHVDMMIKSKLPRWALLELYEAKIHDKPWNL</sequence>